<reference evidence="1" key="1">
    <citation type="submission" date="2020-07" db="EMBL/GenBank/DDBJ databases">
        <authorList>
            <person name="Nazaruddin N."/>
        </authorList>
    </citation>
    <scope>NUCLEOTIDE SEQUENCE</scope>
</reference>
<gene>
    <name evidence="1" type="ORF">MHI_LOCUS610332</name>
</gene>
<dbReference type="EMBL" id="CAJDYZ010008924">
    <property type="protein sequence ID" value="CAD1475936.1"/>
    <property type="molecule type" value="Genomic_DNA"/>
</dbReference>
<dbReference type="AlphaFoldDB" id="A0A6V7H844"/>
<protein>
    <submittedName>
        <fullName evidence="1">Uncharacterized protein</fullName>
    </submittedName>
</protein>
<keyword evidence="2" id="KW-1185">Reference proteome</keyword>
<sequence>MGAKGPKFSSDDRVNSFVRAAGSSSTLLCPAQGFPVPSFRARGIQGASLSERREKRHLCQSREILGRDHLLCSGIATSHSQ</sequence>
<accession>A0A6V7H844</accession>
<dbReference type="Proteomes" id="UP000752696">
    <property type="component" value="Unassembled WGS sequence"/>
</dbReference>
<evidence type="ECO:0000313" key="2">
    <source>
        <dbReference type="Proteomes" id="UP000752696"/>
    </source>
</evidence>
<comment type="caution">
    <text evidence="1">The sequence shown here is derived from an EMBL/GenBank/DDBJ whole genome shotgun (WGS) entry which is preliminary data.</text>
</comment>
<dbReference type="OrthoDB" id="7992172at2759"/>
<feature type="non-terminal residue" evidence="1">
    <location>
        <position position="1"/>
    </location>
</feature>
<name>A0A6V7H844_9HYME</name>
<proteinExistence type="predicted"/>
<organism evidence="1 2">
    <name type="scientific">Heterotrigona itama</name>
    <dbReference type="NCBI Taxonomy" id="395501"/>
    <lineage>
        <taxon>Eukaryota</taxon>
        <taxon>Metazoa</taxon>
        <taxon>Ecdysozoa</taxon>
        <taxon>Arthropoda</taxon>
        <taxon>Hexapoda</taxon>
        <taxon>Insecta</taxon>
        <taxon>Pterygota</taxon>
        <taxon>Neoptera</taxon>
        <taxon>Endopterygota</taxon>
        <taxon>Hymenoptera</taxon>
        <taxon>Apocrita</taxon>
        <taxon>Aculeata</taxon>
        <taxon>Apoidea</taxon>
        <taxon>Anthophila</taxon>
        <taxon>Apidae</taxon>
        <taxon>Heterotrigona</taxon>
    </lineage>
</organism>
<evidence type="ECO:0000313" key="1">
    <source>
        <dbReference type="EMBL" id="CAD1475936.1"/>
    </source>
</evidence>